<comment type="subcellular location">
    <subcellularLocation>
        <location evidence="7">Cell membrane</location>
        <topology evidence="7">Multi-pass membrane protein</topology>
    </subcellularLocation>
    <subcellularLocation>
        <location evidence="1">Membrane</location>
        <topology evidence="1">Multi-pass membrane protein</topology>
    </subcellularLocation>
</comment>
<evidence type="ECO:0000256" key="4">
    <source>
        <dbReference type="ARBA" id="ARBA00022970"/>
    </source>
</evidence>
<dbReference type="InterPro" id="IPR000515">
    <property type="entry name" value="MetI-like"/>
</dbReference>
<keyword evidence="3 7" id="KW-0812">Transmembrane</keyword>
<evidence type="ECO:0000313" key="9">
    <source>
        <dbReference type="EMBL" id="QPC82376.1"/>
    </source>
</evidence>
<protein>
    <submittedName>
        <fullName evidence="9">Amino acid ABC transporter permease</fullName>
    </submittedName>
</protein>
<feature type="transmembrane region" description="Helical" evidence="7">
    <location>
        <begin position="286"/>
        <end position="307"/>
    </location>
</feature>
<dbReference type="GO" id="GO:0055085">
    <property type="term" value="P:transmembrane transport"/>
    <property type="evidence" value="ECO:0007669"/>
    <property type="project" value="InterPro"/>
</dbReference>
<dbReference type="GO" id="GO:0006865">
    <property type="term" value="P:amino acid transport"/>
    <property type="evidence" value="ECO:0007669"/>
    <property type="project" value="UniProtKB-KW"/>
</dbReference>
<feature type="transmembrane region" description="Helical" evidence="7">
    <location>
        <begin position="36"/>
        <end position="55"/>
    </location>
</feature>
<reference evidence="9 10" key="1">
    <citation type="submission" date="2020-02" db="EMBL/GenBank/DDBJ databases">
        <authorList>
            <person name="Zheng R.K."/>
            <person name="Sun C.M."/>
        </authorList>
    </citation>
    <scope>NUCLEOTIDE SEQUENCE [LARGE SCALE GENOMIC DNA]</scope>
    <source>
        <strain evidence="10">rifampicinis</strain>
    </source>
</reference>
<evidence type="ECO:0000256" key="6">
    <source>
        <dbReference type="ARBA" id="ARBA00023136"/>
    </source>
</evidence>
<evidence type="ECO:0000256" key="2">
    <source>
        <dbReference type="ARBA" id="ARBA00010072"/>
    </source>
</evidence>
<keyword evidence="6 7" id="KW-0472">Membrane</keyword>
<organism evidence="9 10">
    <name type="scientific">Phototrophicus methaneseepsis</name>
    <dbReference type="NCBI Taxonomy" id="2710758"/>
    <lineage>
        <taxon>Bacteria</taxon>
        <taxon>Bacillati</taxon>
        <taxon>Chloroflexota</taxon>
        <taxon>Candidatus Thermofontia</taxon>
        <taxon>Phototrophicales</taxon>
        <taxon>Phototrophicaceae</taxon>
        <taxon>Phototrophicus</taxon>
    </lineage>
</organism>
<comment type="similarity">
    <text evidence="2">Belongs to the binding-protein-dependent transport system permease family. HisMQ subfamily.</text>
</comment>
<evidence type="ECO:0000259" key="8">
    <source>
        <dbReference type="PROSITE" id="PS50928"/>
    </source>
</evidence>
<dbReference type="InterPro" id="IPR043429">
    <property type="entry name" value="ArtM/GltK/GlnP/TcyL/YhdX-like"/>
</dbReference>
<accession>A0A7S8E8K5</accession>
<gene>
    <name evidence="9" type="ORF">G4Y79_22265</name>
</gene>
<feature type="domain" description="ABC transmembrane type-1" evidence="8">
    <location>
        <begin position="74"/>
        <end position="305"/>
    </location>
</feature>
<dbReference type="EMBL" id="CP062983">
    <property type="protein sequence ID" value="QPC82376.1"/>
    <property type="molecule type" value="Genomic_DNA"/>
</dbReference>
<dbReference type="Gene3D" id="1.10.3720.10">
    <property type="entry name" value="MetI-like"/>
    <property type="match status" value="1"/>
</dbReference>
<keyword evidence="5 7" id="KW-1133">Transmembrane helix</keyword>
<keyword evidence="7" id="KW-0813">Transport</keyword>
<keyword evidence="10" id="KW-1185">Reference proteome</keyword>
<feature type="transmembrane region" description="Helical" evidence="7">
    <location>
        <begin position="75"/>
        <end position="100"/>
    </location>
</feature>
<evidence type="ECO:0000256" key="3">
    <source>
        <dbReference type="ARBA" id="ARBA00022692"/>
    </source>
</evidence>
<dbReference type="AlphaFoldDB" id="A0A7S8E8K5"/>
<proteinExistence type="inferred from homology"/>
<dbReference type="RefSeq" id="WP_195170445.1">
    <property type="nucleotide sequence ID" value="NZ_CP062983.1"/>
</dbReference>
<dbReference type="InterPro" id="IPR035906">
    <property type="entry name" value="MetI-like_sf"/>
</dbReference>
<evidence type="ECO:0000256" key="7">
    <source>
        <dbReference type="RuleBase" id="RU363032"/>
    </source>
</evidence>
<evidence type="ECO:0000256" key="5">
    <source>
        <dbReference type="ARBA" id="ARBA00022989"/>
    </source>
</evidence>
<feature type="transmembrane region" description="Helical" evidence="7">
    <location>
        <begin position="112"/>
        <end position="132"/>
    </location>
</feature>
<dbReference type="KEGG" id="pmet:G4Y79_22265"/>
<dbReference type="CDD" id="cd06261">
    <property type="entry name" value="TM_PBP2"/>
    <property type="match status" value="1"/>
</dbReference>
<dbReference type="Pfam" id="PF00528">
    <property type="entry name" value="BPD_transp_1"/>
    <property type="match status" value="1"/>
</dbReference>
<dbReference type="PROSITE" id="PS50928">
    <property type="entry name" value="ABC_TM1"/>
    <property type="match status" value="1"/>
</dbReference>
<dbReference type="Proteomes" id="UP000594468">
    <property type="component" value="Chromosome"/>
</dbReference>
<dbReference type="SUPFAM" id="SSF161098">
    <property type="entry name" value="MetI-like"/>
    <property type="match status" value="1"/>
</dbReference>
<feature type="transmembrane region" description="Helical" evidence="7">
    <location>
        <begin position="138"/>
        <end position="159"/>
    </location>
</feature>
<dbReference type="PANTHER" id="PTHR30614">
    <property type="entry name" value="MEMBRANE COMPONENT OF AMINO ACID ABC TRANSPORTER"/>
    <property type="match status" value="1"/>
</dbReference>
<dbReference type="PANTHER" id="PTHR30614:SF20">
    <property type="entry name" value="GLUTAMINE TRANSPORT SYSTEM PERMEASE PROTEIN GLNP"/>
    <property type="match status" value="1"/>
</dbReference>
<evidence type="ECO:0000256" key="1">
    <source>
        <dbReference type="ARBA" id="ARBA00004141"/>
    </source>
</evidence>
<dbReference type="GO" id="GO:0005886">
    <property type="term" value="C:plasma membrane"/>
    <property type="evidence" value="ECO:0007669"/>
    <property type="project" value="UniProtKB-SubCell"/>
</dbReference>
<keyword evidence="4" id="KW-0029">Amino-acid transport</keyword>
<sequence>MASLMQDQPIQEKPKNDFEEVEEQSRKRLAGRFARLYTAPWWLITLVIVWIYLIVQITNSLDYSRIFAELSEGISLTLTLSLSAYVLALVVGLLCGVVRANPPKPPEHGMRFDQVVGHILHTLLYNAVTLYVEFMRGIPPLVFLLISGFILVPALRDAINTSILPMLRTMLNNPEIPELVWRGRDNATAIAGLSLIYGAFLSEVFRAGIQSVDKGQIEAAKSLGMSYYQVLRYIVIPQAVRRMLPPLGNDFISMIKDTSLVTILGINDITQLARKWSGSTFLYVETYAVLSMIYLTLTITGSMLVQLMERYLRRNER</sequence>
<name>A0A7S8E8K5_9CHLR</name>
<evidence type="ECO:0000313" key="10">
    <source>
        <dbReference type="Proteomes" id="UP000594468"/>
    </source>
</evidence>